<name>A0A1E5Q6I0_9PROT</name>
<dbReference type="GO" id="GO:0032259">
    <property type="term" value="P:methylation"/>
    <property type="evidence" value="ECO:0007669"/>
    <property type="project" value="UniProtKB-KW"/>
</dbReference>
<evidence type="ECO:0000256" key="7">
    <source>
        <dbReference type="ARBA" id="ARBA00023244"/>
    </source>
</evidence>
<dbReference type="InterPro" id="IPR000878">
    <property type="entry name" value="4pyrrol_Mease"/>
</dbReference>
<evidence type="ECO:0000256" key="4">
    <source>
        <dbReference type="ARBA" id="ARBA00022603"/>
    </source>
</evidence>
<accession>A0A1E5Q6I0</accession>
<evidence type="ECO:0000256" key="6">
    <source>
        <dbReference type="ARBA" id="ARBA00022691"/>
    </source>
</evidence>
<sequence>MGKTKSCVYLVGAGPGDPELLTRKAYRVLEQADAVVYDRLVSSEIVDIVPPGCTRIFVGKASGNHILPQDQINELLAKLARTNRTVVRLKGGDPYIFGRGSEEAMHLARHNVCFEIIPGITAAAGISAATGIPLTHRGIATGLRFVTGHGKGDDDLDLDWRSLADPSTTLVIYMGLAKLPELSRRLIAAGLSPDTPAAAIANGTTAQQRQCLSTLENLPYALGDLDFTPPVLCLIGRVVSLAHELNWQGLSYETLGLESLDAKARA</sequence>
<dbReference type="InterPro" id="IPR006366">
    <property type="entry name" value="CobA/CysG_C"/>
</dbReference>
<evidence type="ECO:0000256" key="5">
    <source>
        <dbReference type="ARBA" id="ARBA00022679"/>
    </source>
</evidence>
<dbReference type="InterPro" id="IPR014776">
    <property type="entry name" value="4pyrrole_Mease_sub2"/>
</dbReference>
<evidence type="ECO:0000259" key="11">
    <source>
        <dbReference type="Pfam" id="PF00590"/>
    </source>
</evidence>
<dbReference type="RefSeq" id="WP_069958366.1">
    <property type="nucleotide sequence ID" value="NZ_MCGG01000033.1"/>
</dbReference>
<feature type="domain" description="Tetrapyrrole methylase" evidence="11">
    <location>
        <begin position="8"/>
        <end position="218"/>
    </location>
</feature>
<keyword evidence="6" id="KW-0949">S-adenosyl-L-methionine</keyword>
<dbReference type="InterPro" id="IPR003043">
    <property type="entry name" value="Uropor_MeTrfase_CS"/>
</dbReference>
<dbReference type="Gene3D" id="3.30.950.10">
    <property type="entry name" value="Methyltransferase, Cobalt-precorrin-4 Transmethylase, Domain 2"/>
    <property type="match status" value="1"/>
</dbReference>
<comment type="pathway">
    <text evidence="9">Cofactor biosynthesis; adenosylcobalamin biosynthesis; precorrin-2 from uroporphyrinogen III: step 1/1.</text>
</comment>
<proteinExistence type="inferred from homology"/>
<dbReference type="Pfam" id="PF00590">
    <property type="entry name" value="TP_methylase"/>
    <property type="match status" value="1"/>
</dbReference>
<dbReference type="InterPro" id="IPR014777">
    <property type="entry name" value="4pyrrole_Mease_sub1"/>
</dbReference>
<dbReference type="PROSITE" id="PS00840">
    <property type="entry name" value="SUMT_2"/>
    <property type="match status" value="1"/>
</dbReference>
<keyword evidence="7" id="KW-0627">Porphyrin biosynthesis</keyword>
<dbReference type="Gene3D" id="3.40.1010.10">
    <property type="entry name" value="Cobalt-precorrin-4 Transmethylase, Domain 1"/>
    <property type="match status" value="1"/>
</dbReference>
<dbReference type="EMBL" id="MCGG01000033">
    <property type="protein sequence ID" value="OEJ66409.1"/>
    <property type="molecule type" value="Genomic_DNA"/>
</dbReference>
<evidence type="ECO:0000256" key="8">
    <source>
        <dbReference type="ARBA" id="ARBA00025705"/>
    </source>
</evidence>
<dbReference type="OrthoDB" id="9815856at2"/>
<dbReference type="GO" id="GO:0004851">
    <property type="term" value="F:uroporphyrin-III C-methyltransferase activity"/>
    <property type="evidence" value="ECO:0007669"/>
    <property type="project" value="UniProtKB-EC"/>
</dbReference>
<protein>
    <recommendedName>
        <fullName evidence="2">uroporphyrinogen-III C-methyltransferase</fullName>
        <ecNumber evidence="2">2.1.1.107</ecNumber>
    </recommendedName>
</protein>
<dbReference type="PANTHER" id="PTHR45790:SF3">
    <property type="entry name" value="S-ADENOSYL-L-METHIONINE-DEPENDENT UROPORPHYRINOGEN III METHYLTRANSFERASE, CHLOROPLASTIC"/>
    <property type="match status" value="1"/>
</dbReference>
<dbReference type="FunFam" id="3.40.1010.10:FF:000001">
    <property type="entry name" value="Siroheme synthase"/>
    <property type="match status" value="1"/>
</dbReference>
<dbReference type="GO" id="GO:0009236">
    <property type="term" value="P:cobalamin biosynthetic process"/>
    <property type="evidence" value="ECO:0007669"/>
    <property type="project" value="UniProtKB-KW"/>
</dbReference>
<dbReference type="EC" id="2.1.1.107" evidence="2"/>
<dbReference type="InterPro" id="IPR035996">
    <property type="entry name" value="4pyrrol_Methylase_sf"/>
</dbReference>
<dbReference type="SUPFAM" id="SSF53790">
    <property type="entry name" value="Tetrapyrrole methylase"/>
    <property type="match status" value="1"/>
</dbReference>
<dbReference type="NCBIfam" id="NF004790">
    <property type="entry name" value="PRK06136.1"/>
    <property type="match status" value="1"/>
</dbReference>
<dbReference type="NCBIfam" id="TIGR01469">
    <property type="entry name" value="cobA_cysG_Cterm"/>
    <property type="match status" value="1"/>
</dbReference>
<dbReference type="FunFam" id="3.30.950.10:FF:000001">
    <property type="entry name" value="Siroheme synthase"/>
    <property type="match status" value="1"/>
</dbReference>
<dbReference type="Proteomes" id="UP000095347">
    <property type="component" value="Unassembled WGS sequence"/>
</dbReference>
<dbReference type="PANTHER" id="PTHR45790">
    <property type="entry name" value="SIROHEME SYNTHASE-RELATED"/>
    <property type="match status" value="1"/>
</dbReference>
<organism evidence="12 13">
    <name type="scientific">Magnetovibrio blakemorei</name>
    <dbReference type="NCBI Taxonomy" id="28181"/>
    <lineage>
        <taxon>Bacteria</taxon>
        <taxon>Pseudomonadati</taxon>
        <taxon>Pseudomonadota</taxon>
        <taxon>Alphaproteobacteria</taxon>
        <taxon>Rhodospirillales</taxon>
        <taxon>Magnetovibrionaceae</taxon>
        <taxon>Magnetovibrio</taxon>
    </lineage>
</organism>
<dbReference type="UniPathway" id="UPA00262">
    <property type="reaction ID" value="UER00211"/>
</dbReference>
<evidence type="ECO:0000256" key="10">
    <source>
        <dbReference type="RuleBase" id="RU003960"/>
    </source>
</evidence>
<evidence type="ECO:0000256" key="3">
    <source>
        <dbReference type="ARBA" id="ARBA00022573"/>
    </source>
</evidence>
<dbReference type="GO" id="GO:0019354">
    <property type="term" value="P:siroheme biosynthetic process"/>
    <property type="evidence" value="ECO:0007669"/>
    <property type="project" value="UniProtKB-UniPathway"/>
</dbReference>
<comment type="caution">
    <text evidence="12">The sequence shown here is derived from an EMBL/GenBank/DDBJ whole genome shotgun (WGS) entry which is preliminary data.</text>
</comment>
<gene>
    <name evidence="12" type="ORF">BEN30_12245</name>
</gene>
<evidence type="ECO:0000256" key="1">
    <source>
        <dbReference type="ARBA" id="ARBA00005879"/>
    </source>
</evidence>
<evidence type="ECO:0000313" key="13">
    <source>
        <dbReference type="Proteomes" id="UP000095347"/>
    </source>
</evidence>
<keyword evidence="5 10" id="KW-0808">Transferase</keyword>
<keyword evidence="13" id="KW-1185">Reference proteome</keyword>
<evidence type="ECO:0000256" key="2">
    <source>
        <dbReference type="ARBA" id="ARBA00012162"/>
    </source>
</evidence>
<reference evidence="13" key="1">
    <citation type="submission" date="2016-07" db="EMBL/GenBank/DDBJ databases">
        <authorList>
            <person name="Florea S."/>
            <person name="Webb J.S."/>
            <person name="Jaromczyk J."/>
            <person name="Schardl C.L."/>
        </authorList>
    </citation>
    <scope>NUCLEOTIDE SEQUENCE [LARGE SCALE GENOMIC DNA]</scope>
    <source>
        <strain evidence="13">MV-1</strain>
    </source>
</reference>
<evidence type="ECO:0000313" key="12">
    <source>
        <dbReference type="EMBL" id="OEJ66409.1"/>
    </source>
</evidence>
<dbReference type="InterPro" id="IPR050161">
    <property type="entry name" value="Siro_Cobalamin_biosynth"/>
</dbReference>
<evidence type="ECO:0000256" key="9">
    <source>
        <dbReference type="ARBA" id="ARBA00060548"/>
    </source>
</evidence>
<comment type="pathway">
    <text evidence="8">Porphyrin-containing compound metabolism; siroheme biosynthesis; precorrin-2 from uroporphyrinogen III: step 1/1.</text>
</comment>
<dbReference type="AlphaFoldDB" id="A0A1E5Q6I0"/>
<keyword evidence="4 10" id="KW-0489">Methyltransferase</keyword>
<keyword evidence="3" id="KW-0169">Cobalamin biosynthesis</keyword>
<dbReference type="CDD" id="cd11642">
    <property type="entry name" value="SUMT"/>
    <property type="match status" value="1"/>
</dbReference>
<dbReference type="STRING" id="28181.BEN30_12245"/>
<comment type="similarity">
    <text evidence="1 10">Belongs to the precorrin methyltransferase family.</text>
</comment>